<keyword evidence="2" id="KW-1185">Reference proteome</keyword>
<comment type="caution">
    <text evidence="1">The sequence shown here is derived from an EMBL/GenBank/DDBJ whole genome shotgun (WGS) entry which is preliminary data.</text>
</comment>
<proteinExistence type="predicted"/>
<dbReference type="Gene3D" id="3.90.850.10">
    <property type="entry name" value="Fumarylacetoacetase-like, C-terminal domain"/>
    <property type="match status" value="1"/>
</dbReference>
<dbReference type="OrthoDB" id="2273115at2"/>
<sequence length="163" mass="18441">MTRAVIRRLLNRAGRRIDAQIDTGAGWQDTEALPWQAPFHSEFELARYEGQPEHATVLPVCPTSFRDFMVFEKHAIDAARGLTRRFMPAIYPVARAFERVTGRTFPPFRPHTLWYRQPIYYMSNALTLIPSGVPVSPPAYTTALDFELELGVGVIEHLIGGAE</sequence>
<accession>A0A2G5PDZ9</accession>
<gene>
    <name evidence="1" type="ORF">CQY22_005350</name>
</gene>
<dbReference type="GO" id="GO:0003824">
    <property type="term" value="F:catalytic activity"/>
    <property type="evidence" value="ECO:0007669"/>
    <property type="project" value="InterPro"/>
</dbReference>
<reference evidence="1 2" key="1">
    <citation type="journal article" date="2017" name="Infect. Genet. Evol.">
        <title>The new phylogeny of the genus Mycobacterium: The old and the news.</title>
        <authorList>
            <person name="Tortoli E."/>
            <person name="Fedrizzi T."/>
            <person name="Meehan C.J."/>
            <person name="Trovato A."/>
            <person name="Grottola A."/>
            <person name="Giacobazzi E."/>
            <person name="Serpini G.F."/>
            <person name="Tagliazucchi S."/>
            <person name="Fabio A."/>
            <person name="Bettua C."/>
            <person name="Bertorelli R."/>
            <person name="Frascaro F."/>
            <person name="De Sanctis V."/>
            <person name="Pecorari M."/>
            <person name="Jousson O."/>
            <person name="Segata N."/>
            <person name="Cirillo D.M."/>
        </authorList>
    </citation>
    <scope>NUCLEOTIDE SEQUENCE [LARGE SCALE GENOMIC DNA]</scope>
    <source>
        <strain evidence="1 2">CIP1034565</strain>
    </source>
</reference>
<dbReference type="EMBL" id="PDCN02000004">
    <property type="protein sequence ID" value="PIB76539.1"/>
    <property type="molecule type" value="Genomic_DNA"/>
</dbReference>
<dbReference type="RefSeq" id="WP_090591696.1">
    <property type="nucleotide sequence ID" value="NZ_CP104302.1"/>
</dbReference>
<dbReference type="InterPro" id="IPR036663">
    <property type="entry name" value="Fumarylacetoacetase_C_sf"/>
</dbReference>
<evidence type="ECO:0000313" key="2">
    <source>
        <dbReference type="Proteomes" id="UP000230551"/>
    </source>
</evidence>
<dbReference type="Proteomes" id="UP000230551">
    <property type="component" value="Unassembled WGS sequence"/>
</dbReference>
<evidence type="ECO:0000313" key="1">
    <source>
        <dbReference type="EMBL" id="PIB76539.1"/>
    </source>
</evidence>
<organism evidence="1 2">
    <name type="scientific">Mycolicibacterium brumae</name>
    <dbReference type="NCBI Taxonomy" id="85968"/>
    <lineage>
        <taxon>Bacteria</taxon>
        <taxon>Bacillati</taxon>
        <taxon>Actinomycetota</taxon>
        <taxon>Actinomycetes</taxon>
        <taxon>Mycobacteriales</taxon>
        <taxon>Mycobacteriaceae</taxon>
        <taxon>Mycolicibacterium</taxon>
    </lineage>
</organism>
<dbReference type="SUPFAM" id="SSF56529">
    <property type="entry name" value="FAH"/>
    <property type="match status" value="1"/>
</dbReference>
<dbReference type="STRING" id="85968.GCA_900073015_03187"/>
<protein>
    <submittedName>
        <fullName evidence="1">Uncharacterized protein</fullName>
    </submittedName>
</protein>
<dbReference type="AlphaFoldDB" id="A0A2G5PDZ9"/>
<name>A0A2G5PDZ9_9MYCO</name>